<protein>
    <submittedName>
        <fullName evidence="1">Uncharacterized protein</fullName>
    </submittedName>
</protein>
<comment type="caution">
    <text evidence="1">The sequence shown here is derived from an EMBL/GenBank/DDBJ whole genome shotgun (WGS) entry which is preliminary data.</text>
</comment>
<keyword evidence="2" id="KW-1185">Reference proteome</keyword>
<evidence type="ECO:0000313" key="2">
    <source>
        <dbReference type="Proteomes" id="UP000790377"/>
    </source>
</evidence>
<evidence type="ECO:0000313" key="1">
    <source>
        <dbReference type="EMBL" id="KAH7915620.1"/>
    </source>
</evidence>
<organism evidence="1 2">
    <name type="scientific">Hygrophoropsis aurantiaca</name>
    <dbReference type="NCBI Taxonomy" id="72124"/>
    <lineage>
        <taxon>Eukaryota</taxon>
        <taxon>Fungi</taxon>
        <taxon>Dikarya</taxon>
        <taxon>Basidiomycota</taxon>
        <taxon>Agaricomycotina</taxon>
        <taxon>Agaricomycetes</taxon>
        <taxon>Agaricomycetidae</taxon>
        <taxon>Boletales</taxon>
        <taxon>Coniophorineae</taxon>
        <taxon>Hygrophoropsidaceae</taxon>
        <taxon>Hygrophoropsis</taxon>
    </lineage>
</organism>
<gene>
    <name evidence="1" type="ORF">BJ138DRAFT_19228</name>
</gene>
<reference evidence="1" key="1">
    <citation type="journal article" date="2021" name="New Phytol.">
        <title>Evolutionary innovations through gain and loss of genes in the ectomycorrhizal Boletales.</title>
        <authorList>
            <person name="Wu G."/>
            <person name="Miyauchi S."/>
            <person name="Morin E."/>
            <person name="Kuo A."/>
            <person name="Drula E."/>
            <person name="Varga T."/>
            <person name="Kohler A."/>
            <person name="Feng B."/>
            <person name="Cao Y."/>
            <person name="Lipzen A."/>
            <person name="Daum C."/>
            <person name="Hundley H."/>
            <person name="Pangilinan J."/>
            <person name="Johnson J."/>
            <person name="Barry K."/>
            <person name="LaButti K."/>
            <person name="Ng V."/>
            <person name="Ahrendt S."/>
            <person name="Min B."/>
            <person name="Choi I.G."/>
            <person name="Park H."/>
            <person name="Plett J.M."/>
            <person name="Magnuson J."/>
            <person name="Spatafora J.W."/>
            <person name="Nagy L.G."/>
            <person name="Henrissat B."/>
            <person name="Grigoriev I.V."/>
            <person name="Yang Z.L."/>
            <person name="Xu J."/>
            <person name="Martin F.M."/>
        </authorList>
    </citation>
    <scope>NUCLEOTIDE SEQUENCE</scope>
    <source>
        <strain evidence="1">ATCC 28755</strain>
    </source>
</reference>
<sequence length="139" mass="15176">MHLTEGVDRNARTAAPTLAVIISTLQVEAAPLTEPAFVTPTNATQADIIPVIAKIKKYLLKGTALLTIDAAAQLVGGVLIVKHCLSLDIGEFFLAMRTLVPCSKWSPVRPRHWPLVAERSGKVVIILAPTHWLHRRYIA</sequence>
<proteinExistence type="predicted"/>
<accession>A0ACB8AQX3</accession>
<dbReference type="Proteomes" id="UP000790377">
    <property type="component" value="Unassembled WGS sequence"/>
</dbReference>
<dbReference type="EMBL" id="MU267598">
    <property type="protein sequence ID" value="KAH7915620.1"/>
    <property type="molecule type" value="Genomic_DNA"/>
</dbReference>
<name>A0ACB8AQX3_9AGAM</name>